<keyword evidence="1" id="KW-0472">Membrane</keyword>
<accession>A0AAJ0BLK0</accession>
<dbReference type="Proteomes" id="UP001239445">
    <property type="component" value="Unassembled WGS sequence"/>
</dbReference>
<proteinExistence type="predicted"/>
<comment type="caution">
    <text evidence="2">The sequence shown here is derived from an EMBL/GenBank/DDBJ whole genome shotgun (WGS) entry which is preliminary data.</text>
</comment>
<dbReference type="AlphaFoldDB" id="A0AAJ0BLK0"/>
<feature type="transmembrane region" description="Helical" evidence="1">
    <location>
        <begin position="51"/>
        <end position="71"/>
    </location>
</feature>
<keyword evidence="1" id="KW-0812">Transmembrane</keyword>
<reference evidence="2" key="1">
    <citation type="submission" date="2023-06" db="EMBL/GenBank/DDBJ databases">
        <title>Genome-scale phylogeny and comparative genomics of the fungal order Sordariales.</title>
        <authorList>
            <consortium name="Lawrence Berkeley National Laboratory"/>
            <person name="Hensen N."/>
            <person name="Bonometti L."/>
            <person name="Westerberg I."/>
            <person name="Brannstrom I.O."/>
            <person name="Guillou S."/>
            <person name="Cros-Aarteil S."/>
            <person name="Calhoun S."/>
            <person name="Haridas S."/>
            <person name="Kuo A."/>
            <person name="Mondo S."/>
            <person name="Pangilinan J."/>
            <person name="Riley R."/>
            <person name="Labutti K."/>
            <person name="Andreopoulos B."/>
            <person name="Lipzen A."/>
            <person name="Chen C."/>
            <person name="Yanf M."/>
            <person name="Daum C."/>
            <person name="Ng V."/>
            <person name="Clum A."/>
            <person name="Steindorff A."/>
            <person name="Ohm R."/>
            <person name="Martin F."/>
            <person name="Silar P."/>
            <person name="Natvig D."/>
            <person name="Lalanne C."/>
            <person name="Gautier V."/>
            <person name="Ament-Velasquez S.L."/>
            <person name="Kruys A."/>
            <person name="Hutchinson M.I."/>
            <person name="Powell A.J."/>
            <person name="Barry K."/>
            <person name="Miller A.N."/>
            <person name="Grigoriev I.V."/>
            <person name="Debuchy R."/>
            <person name="Gladieux P."/>
            <person name="Thoren M.H."/>
            <person name="Johannesson H."/>
        </authorList>
    </citation>
    <scope>NUCLEOTIDE SEQUENCE</scope>
    <source>
        <strain evidence="2">PSN4</strain>
    </source>
</reference>
<name>A0AAJ0BLK0_9PEZI</name>
<keyword evidence="1" id="KW-1133">Transmembrane helix</keyword>
<sequence>MVGSCSWGEGVFFFFASVLVGLVSSHRELRVHPTFSFLSLAPWTFFPYPHVFELLCLFSSRMLFAFGLFGLGKVRQGRYRQAEIQALSLFCPYRRREHRGLLGGRLDGVYSGHGCLSDTVEIIKKRGEMTGFLRYPMTEVVVVVSKKATSTK</sequence>
<evidence type="ECO:0000256" key="1">
    <source>
        <dbReference type="SAM" id="Phobius"/>
    </source>
</evidence>
<keyword evidence="3" id="KW-1185">Reference proteome</keyword>
<evidence type="ECO:0000313" key="2">
    <source>
        <dbReference type="EMBL" id="KAK1760505.1"/>
    </source>
</evidence>
<dbReference type="EMBL" id="MU839827">
    <property type="protein sequence ID" value="KAK1760505.1"/>
    <property type="molecule type" value="Genomic_DNA"/>
</dbReference>
<gene>
    <name evidence="2" type="ORF">QBC47DRAFT_7284</name>
</gene>
<protein>
    <submittedName>
        <fullName evidence="2">Uncharacterized protein</fullName>
    </submittedName>
</protein>
<evidence type="ECO:0000313" key="3">
    <source>
        <dbReference type="Proteomes" id="UP001239445"/>
    </source>
</evidence>
<organism evidence="2 3">
    <name type="scientific">Echria macrotheca</name>
    <dbReference type="NCBI Taxonomy" id="438768"/>
    <lineage>
        <taxon>Eukaryota</taxon>
        <taxon>Fungi</taxon>
        <taxon>Dikarya</taxon>
        <taxon>Ascomycota</taxon>
        <taxon>Pezizomycotina</taxon>
        <taxon>Sordariomycetes</taxon>
        <taxon>Sordariomycetidae</taxon>
        <taxon>Sordariales</taxon>
        <taxon>Schizotheciaceae</taxon>
        <taxon>Echria</taxon>
    </lineage>
</organism>